<reference evidence="2 3" key="1">
    <citation type="submission" date="2022-08" db="EMBL/GenBank/DDBJ databases">
        <title>Algoriphagus sp. CAU 1643 isolated from mud.</title>
        <authorList>
            <person name="Kim W."/>
        </authorList>
    </citation>
    <scope>NUCLEOTIDE SEQUENCE [LARGE SCALE GENOMIC DNA]</scope>
    <source>
        <strain evidence="2 3">CAU 1643</strain>
    </source>
</reference>
<organism evidence="2 3">
    <name type="scientific">Algoriphagus limi</name>
    <dbReference type="NCBI Taxonomy" id="2975273"/>
    <lineage>
        <taxon>Bacteria</taxon>
        <taxon>Pseudomonadati</taxon>
        <taxon>Bacteroidota</taxon>
        <taxon>Cytophagia</taxon>
        <taxon>Cytophagales</taxon>
        <taxon>Cyclobacteriaceae</taxon>
        <taxon>Algoriphagus</taxon>
    </lineage>
</organism>
<comment type="caution">
    <text evidence="2">The sequence shown here is derived from an EMBL/GenBank/DDBJ whole genome shotgun (WGS) entry which is preliminary data.</text>
</comment>
<dbReference type="PANTHER" id="PTHR36113">
    <property type="entry name" value="LYASE, PUTATIVE-RELATED-RELATED"/>
    <property type="match status" value="1"/>
</dbReference>
<dbReference type="PROSITE" id="PS51819">
    <property type="entry name" value="VOC"/>
    <property type="match status" value="1"/>
</dbReference>
<dbReference type="Gene3D" id="3.10.180.10">
    <property type="entry name" value="2,3-Dihydroxybiphenyl 1,2-Dioxygenase, domain 1"/>
    <property type="match status" value="1"/>
</dbReference>
<evidence type="ECO:0000313" key="3">
    <source>
        <dbReference type="Proteomes" id="UP001206788"/>
    </source>
</evidence>
<dbReference type="Proteomes" id="UP001206788">
    <property type="component" value="Unassembled WGS sequence"/>
</dbReference>
<dbReference type="InterPro" id="IPR051332">
    <property type="entry name" value="Fosfomycin_Res_Enzymes"/>
</dbReference>
<evidence type="ECO:0000313" key="2">
    <source>
        <dbReference type="EMBL" id="MCS5490679.1"/>
    </source>
</evidence>
<dbReference type="EMBL" id="JANWGH010000002">
    <property type="protein sequence ID" value="MCS5490679.1"/>
    <property type="molecule type" value="Genomic_DNA"/>
</dbReference>
<dbReference type="InterPro" id="IPR029068">
    <property type="entry name" value="Glyas_Bleomycin-R_OHBP_Dase"/>
</dbReference>
<dbReference type="Pfam" id="PF00903">
    <property type="entry name" value="Glyoxalase"/>
    <property type="match status" value="1"/>
</dbReference>
<dbReference type="RefSeq" id="WP_259414373.1">
    <property type="nucleotide sequence ID" value="NZ_JANWGH010000002.1"/>
</dbReference>
<proteinExistence type="predicted"/>
<dbReference type="PANTHER" id="PTHR36113:SF1">
    <property type="entry name" value="GLYOXALASE_BLEOMYCIN RESISTANCE PROTEIN_DIOXYGENASE"/>
    <property type="match status" value="1"/>
</dbReference>
<feature type="domain" description="VOC" evidence="1">
    <location>
        <begin position="2"/>
        <end position="128"/>
    </location>
</feature>
<name>A0ABT2G649_9BACT</name>
<dbReference type="InterPro" id="IPR037523">
    <property type="entry name" value="VOC_core"/>
</dbReference>
<evidence type="ECO:0000259" key="1">
    <source>
        <dbReference type="PROSITE" id="PS51819"/>
    </source>
</evidence>
<dbReference type="SUPFAM" id="SSF54593">
    <property type="entry name" value="Glyoxalase/Bleomycin resistance protein/Dihydroxybiphenyl dioxygenase"/>
    <property type="match status" value="1"/>
</dbReference>
<sequence>MKIEHLAIWASDLETMREFYCNQLGFQSNELYHNPKRGFYSYFLSGSEGARLELMSQADIMDHGTIRGKRIGLAHFAISLGSEERVDQLTEVLRSAGTPIIGEPRRTGDGYYESIIADPEGNWIELTV</sequence>
<accession>A0ABT2G649</accession>
<keyword evidence="3" id="KW-1185">Reference proteome</keyword>
<protein>
    <submittedName>
        <fullName evidence="2">VOC family protein</fullName>
    </submittedName>
</protein>
<gene>
    <name evidence="2" type="ORF">NY014_09575</name>
</gene>
<dbReference type="InterPro" id="IPR004360">
    <property type="entry name" value="Glyas_Fos-R_dOase_dom"/>
</dbReference>